<dbReference type="GO" id="GO:0004311">
    <property type="term" value="F:geranylgeranyl diphosphate synthase activity"/>
    <property type="evidence" value="ECO:0007669"/>
    <property type="project" value="InterPro"/>
</dbReference>
<keyword evidence="1" id="KW-0808">Transferase</keyword>
<dbReference type="InterPro" id="IPR002060">
    <property type="entry name" value="Squ/phyt_synthse"/>
</dbReference>
<dbReference type="EMBL" id="CP049871">
    <property type="protein sequence ID" value="QIL02105.1"/>
    <property type="molecule type" value="Genomic_DNA"/>
</dbReference>
<dbReference type="SFLD" id="SFLDS00005">
    <property type="entry name" value="Isoprenoid_Synthase_Type_I"/>
    <property type="match status" value="1"/>
</dbReference>
<accession>A0A6G7ZMF0</accession>
<dbReference type="KEGG" id="ssin:G7078_04425"/>
<evidence type="ECO:0000313" key="2">
    <source>
        <dbReference type="EMBL" id="QIL02105.1"/>
    </source>
</evidence>
<dbReference type="InterPro" id="IPR008949">
    <property type="entry name" value="Isoprenoid_synthase_dom_sf"/>
</dbReference>
<protein>
    <submittedName>
        <fullName evidence="2">Phytoene/squalene synthase family protein</fullName>
    </submittedName>
</protein>
<evidence type="ECO:0000313" key="3">
    <source>
        <dbReference type="Proteomes" id="UP000502502"/>
    </source>
</evidence>
<keyword evidence="3" id="KW-1185">Reference proteome</keyword>
<dbReference type="PROSITE" id="PS01045">
    <property type="entry name" value="SQUALEN_PHYTOEN_SYN_2"/>
    <property type="match status" value="1"/>
</dbReference>
<dbReference type="AlphaFoldDB" id="A0A6G7ZMF0"/>
<dbReference type="SFLD" id="SFLDG01212">
    <property type="entry name" value="Phytoene_synthase_like"/>
    <property type="match status" value="1"/>
</dbReference>
<dbReference type="GO" id="GO:0051996">
    <property type="term" value="F:squalene synthase [NAD(P)H] activity"/>
    <property type="evidence" value="ECO:0007669"/>
    <property type="project" value="InterPro"/>
</dbReference>
<dbReference type="InterPro" id="IPR019845">
    <property type="entry name" value="Squalene/phytoene_synthase_CS"/>
</dbReference>
<dbReference type="Proteomes" id="UP000502502">
    <property type="component" value="Chromosome"/>
</dbReference>
<dbReference type="RefSeq" id="WP_166093395.1">
    <property type="nucleotide sequence ID" value="NZ_CP049871.1"/>
</dbReference>
<organism evidence="2 3">
    <name type="scientific">Sphingomonas sinipercae</name>
    <dbReference type="NCBI Taxonomy" id="2714944"/>
    <lineage>
        <taxon>Bacteria</taxon>
        <taxon>Pseudomonadati</taxon>
        <taxon>Pseudomonadota</taxon>
        <taxon>Alphaproteobacteria</taxon>
        <taxon>Sphingomonadales</taxon>
        <taxon>Sphingomonadaceae</taxon>
        <taxon>Sphingomonas</taxon>
    </lineage>
</organism>
<dbReference type="SUPFAM" id="SSF48576">
    <property type="entry name" value="Terpenoid synthases"/>
    <property type="match status" value="1"/>
</dbReference>
<dbReference type="Pfam" id="PF00494">
    <property type="entry name" value="SQS_PSY"/>
    <property type="match status" value="1"/>
</dbReference>
<gene>
    <name evidence="2" type="ORF">G7078_04425</name>
</gene>
<dbReference type="PANTHER" id="PTHR31480">
    <property type="entry name" value="BIFUNCTIONAL LYCOPENE CYCLASE/PHYTOENE SYNTHASE"/>
    <property type="match status" value="1"/>
</dbReference>
<dbReference type="GO" id="GO:0016117">
    <property type="term" value="P:carotenoid biosynthetic process"/>
    <property type="evidence" value="ECO:0007669"/>
    <property type="project" value="UniProtKB-ARBA"/>
</dbReference>
<dbReference type="InterPro" id="IPR044843">
    <property type="entry name" value="Trans_IPPS_bact-type"/>
</dbReference>
<dbReference type="SFLD" id="SFLDG01018">
    <property type="entry name" value="Squalene/Phytoene_Synthase_Lik"/>
    <property type="match status" value="1"/>
</dbReference>
<evidence type="ECO:0000256" key="1">
    <source>
        <dbReference type="ARBA" id="ARBA00022679"/>
    </source>
</evidence>
<dbReference type="CDD" id="cd00683">
    <property type="entry name" value="Trans_IPPS_HH"/>
    <property type="match status" value="1"/>
</dbReference>
<sequence>MTRDALVAGAFAAIQHGSKSFRAASRLFDRETRERAWLLYCWCRHCDDVCDGQTLGFGSGPRGPVSMLREKTHRAASRQIVGELPFDALGQLLKERPIPLQFLDDHLEGFTLDELGWRPQTEEDLIRYCYHVAGTVGCMMAIVMGVAPDDTETLERAADLGIAFQLSNIARDVREDLDNGRCYLPAEWMQAHGVTPQTVFDPTNRMALLAIVDRLVDSVIVYESSARKGVQRLPFRSRLAVLTALRIYGAIGRRVGRLGVSAWDRRVTVGKTRKLAMLVPSFAEAVSLRRRA</sequence>
<name>A0A6G7ZMF0_9SPHN</name>
<proteinExistence type="predicted"/>
<dbReference type="Gene3D" id="1.10.600.10">
    <property type="entry name" value="Farnesyl Diphosphate Synthase"/>
    <property type="match status" value="1"/>
</dbReference>
<reference evidence="2 3" key="1">
    <citation type="submission" date="2020-03" db="EMBL/GenBank/DDBJ databases">
        <title>Sphingomonas sp. nov., isolated from fish.</title>
        <authorList>
            <person name="Hyun D.-W."/>
            <person name="Bae J.-W."/>
        </authorList>
    </citation>
    <scope>NUCLEOTIDE SEQUENCE [LARGE SCALE GENOMIC DNA]</scope>
    <source>
        <strain evidence="2 3">HDW15C</strain>
    </source>
</reference>
<dbReference type="PROSITE" id="PS01044">
    <property type="entry name" value="SQUALEN_PHYTOEN_SYN_1"/>
    <property type="match status" value="1"/>
</dbReference>
<dbReference type="InterPro" id="IPR033904">
    <property type="entry name" value="Trans_IPPS_HH"/>
</dbReference>